<dbReference type="OrthoDB" id="5287902at2"/>
<dbReference type="GO" id="GO:0003952">
    <property type="term" value="F:NAD+ synthase (glutamine-hydrolyzing) activity"/>
    <property type="evidence" value="ECO:0007669"/>
    <property type="project" value="UniProtKB-UniRule"/>
</dbReference>
<keyword evidence="3 7" id="KW-0436">Ligase</keyword>
<evidence type="ECO:0000256" key="8">
    <source>
        <dbReference type="RuleBase" id="RU003811"/>
    </source>
</evidence>
<dbReference type="Gene3D" id="3.60.110.10">
    <property type="entry name" value="Carbon-nitrogen hydrolase"/>
    <property type="match status" value="1"/>
</dbReference>
<dbReference type="SUPFAM" id="SSF56317">
    <property type="entry name" value="Carbon-nitrogen hydrolase"/>
    <property type="match status" value="1"/>
</dbReference>
<dbReference type="PIRSF" id="PIRSF006630">
    <property type="entry name" value="NADS_GAT"/>
    <property type="match status" value="1"/>
</dbReference>
<comment type="similarity">
    <text evidence="8">Belongs to the NAD synthetase family.</text>
</comment>
<evidence type="ECO:0000256" key="7">
    <source>
        <dbReference type="PIRNR" id="PIRNR006630"/>
    </source>
</evidence>
<dbReference type="InterPro" id="IPR022310">
    <property type="entry name" value="NAD/GMP_synthase"/>
</dbReference>
<evidence type="ECO:0000313" key="10">
    <source>
        <dbReference type="EMBL" id="APJ03149.1"/>
    </source>
</evidence>
<dbReference type="EMBL" id="CP017834">
    <property type="protein sequence ID" value="APJ03149.1"/>
    <property type="molecule type" value="Genomic_DNA"/>
</dbReference>
<evidence type="ECO:0000256" key="1">
    <source>
        <dbReference type="ARBA" id="ARBA00005188"/>
    </source>
</evidence>
<keyword evidence="4 7" id="KW-0547">Nucleotide-binding</keyword>
<dbReference type="GO" id="GO:0005524">
    <property type="term" value="F:ATP binding"/>
    <property type="evidence" value="ECO:0007669"/>
    <property type="project" value="UniProtKB-UniRule"/>
</dbReference>
<accession>A0A1L4CYW8</accession>
<dbReference type="KEGG" id="saqi:AXG55_04210"/>
<dbReference type="InterPro" id="IPR014729">
    <property type="entry name" value="Rossmann-like_a/b/a_fold"/>
</dbReference>
<protein>
    <recommendedName>
        <fullName evidence="7">Glutamine-dependent NAD(+) synthetase</fullName>
        <ecNumber evidence="7">6.3.5.1</ecNumber>
    </recommendedName>
    <alternativeName>
        <fullName evidence="7">NAD(+) synthase [glutamine-hydrolyzing]</fullName>
    </alternativeName>
</protein>
<dbReference type="Proteomes" id="UP000184731">
    <property type="component" value="Chromosome"/>
</dbReference>
<gene>
    <name evidence="10" type="ORF">AXG55_04210</name>
</gene>
<dbReference type="InterPro" id="IPR014445">
    <property type="entry name" value="Gln-dep_NAD_synthase"/>
</dbReference>
<dbReference type="PANTHER" id="PTHR23090:SF9">
    <property type="entry name" value="GLUTAMINE-DEPENDENT NAD(+) SYNTHETASE"/>
    <property type="match status" value="1"/>
</dbReference>
<feature type="domain" description="CN hydrolase" evidence="9">
    <location>
        <begin position="2"/>
        <end position="281"/>
    </location>
</feature>
<dbReference type="Pfam" id="PF00795">
    <property type="entry name" value="CN_hydrolase"/>
    <property type="match status" value="1"/>
</dbReference>
<evidence type="ECO:0000256" key="2">
    <source>
        <dbReference type="ARBA" id="ARBA00007145"/>
    </source>
</evidence>
<evidence type="ECO:0000256" key="5">
    <source>
        <dbReference type="ARBA" id="ARBA00022840"/>
    </source>
</evidence>
<dbReference type="Gene3D" id="3.40.50.620">
    <property type="entry name" value="HUPs"/>
    <property type="match status" value="1"/>
</dbReference>
<evidence type="ECO:0000256" key="4">
    <source>
        <dbReference type="ARBA" id="ARBA00022741"/>
    </source>
</evidence>
<dbReference type="InterPro" id="IPR036526">
    <property type="entry name" value="C-N_Hydrolase_sf"/>
</dbReference>
<keyword evidence="5 7" id="KW-0067">ATP-binding</keyword>
<dbReference type="GO" id="GO:0009435">
    <property type="term" value="P:NAD+ biosynthetic process"/>
    <property type="evidence" value="ECO:0007669"/>
    <property type="project" value="UniProtKB-UniRule"/>
</dbReference>
<keyword evidence="11" id="KW-1185">Reference proteome</keyword>
<dbReference type="GO" id="GO:0004359">
    <property type="term" value="F:glutaminase activity"/>
    <property type="evidence" value="ECO:0007669"/>
    <property type="project" value="InterPro"/>
</dbReference>
<dbReference type="CDD" id="cd00553">
    <property type="entry name" value="NAD_synthase"/>
    <property type="match status" value="1"/>
</dbReference>
<dbReference type="AlphaFoldDB" id="A0A1L4CYW8"/>
<dbReference type="GO" id="GO:0005737">
    <property type="term" value="C:cytoplasm"/>
    <property type="evidence" value="ECO:0007669"/>
    <property type="project" value="InterPro"/>
</dbReference>
<dbReference type="NCBIfam" id="TIGR00552">
    <property type="entry name" value="nadE"/>
    <property type="match status" value="1"/>
</dbReference>
<evidence type="ECO:0000259" key="9">
    <source>
        <dbReference type="PROSITE" id="PS50263"/>
    </source>
</evidence>
<reference evidence="10 11" key="1">
    <citation type="submission" date="2016-10" db="EMBL/GenBank/DDBJ databases">
        <title>Silvanigrella aquatica sp. nov., isolated from a freshwater lake located in the Black Forest, Germany, description of Silvanigrellaceae fam. nov., Silvanigrellales ord. nov., reclassification of the order Bdellovibrionales in the class Oligoflexia, reclassification of the families Bacteriovoracaceae and Halobacteriovoraceae in the new order Bacteriovoracales ord. nov., and reclassification of the family Pseudobacteriovoracaceae in the order Oligoflexiales.</title>
        <authorList>
            <person name="Hahn M.W."/>
            <person name="Schmidt J."/>
            <person name="Koll U."/>
            <person name="Rohde M."/>
            <person name="Verbag S."/>
            <person name="Pitt A."/>
            <person name="Nakai R."/>
            <person name="Naganuma T."/>
            <person name="Lang E."/>
        </authorList>
    </citation>
    <scope>NUCLEOTIDE SEQUENCE [LARGE SCALE GENOMIC DNA]</scope>
    <source>
        <strain evidence="10 11">MWH-Nonnen-W8red</strain>
    </source>
</reference>
<evidence type="ECO:0000256" key="6">
    <source>
        <dbReference type="ARBA" id="ARBA00023027"/>
    </source>
</evidence>
<organism evidence="10 11">
    <name type="scientific">Silvanigrella aquatica</name>
    <dbReference type="NCBI Taxonomy" id="1915309"/>
    <lineage>
        <taxon>Bacteria</taxon>
        <taxon>Pseudomonadati</taxon>
        <taxon>Bdellovibrionota</taxon>
        <taxon>Oligoflexia</taxon>
        <taxon>Silvanigrellales</taxon>
        <taxon>Silvanigrellaceae</taxon>
        <taxon>Silvanigrella</taxon>
    </lineage>
</organism>
<dbReference type="PANTHER" id="PTHR23090">
    <property type="entry name" value="NH 3 /GLUTAMINE-DEPENDENT NAD + SYNTHETASE"/>
    <property type="match status" value="1"/>
</dbReference>
<dbReference type="Pfam" id="PF02540">
    <property type="entry name" value="NAD_synthase"/>
    <property type="match status" value="1"/>
</dbReference>
<comment type="similarity">
    <text evidence="2 7">In the C-terminal section; belongs to the NAD synthetase family.</text>
</comment>
<dbReference type="SUPFAM" id="SSF52402">
    <property type="entry name" value="Adenine nucleotide alpha hydrolases-like"/>
    <property type="match status" value="1"/>
</dbReference>
<dbReference type="STRING" id="1915309.AXG55_04210"/>
<dbReference type="InterPro" id="IPR003694">
    <property type="entry name" value="NAD_synthase"/>
</dbReference>
<dbReference type="InterPro" id="IPR003010">
    <property type="entry name" value="C-N_Hydrolase"/>
</dbReference>
<evidence type="ECO:0000313" key="11">
    <source>
        <dbReference type="Proteomes" id="UP000184731"/>
    </source>
</evidence>
<comment type="pathway">
    <text evidence="1 7">Cofactor biosynthesis; NAD(+) biosynthesis; NAD(+) from deamido-NAD(+) (L-Gln route): step 1/1.</text>
</comment>
<dbReference type="PROSITE" id="PS50263">
    <property type="entry name" value="CN_HYDROLASE"/>
    <property type="match status" value="1"/>
</dbReference>
<proteinExistence type="inferred from homology"/>
<name>A0A1L4CYW8_9BACT</name>
<sequence>MMKIAMAQIPIISANCMKNFETMKQQIDFAIQKKMNLIIFPEMSVPGYFIGDTWEQSSFLKECEYFNQQISICSSHIDIIFGSIGIDWVKKNEDGRVRKYNSVYYASKGKFIINKKTNYPFWIKSLMPNYREFDDSRYFYDLRKLSQELSCYPKDLYEPIEIKFKNKKLQIGITVCEDGWSQDYTFNPFQQFSENFKHDFFVNLSSSPFTKGKKEKRETLFSSISKKIKTPIFYVNAVGVQNVGKTVYGFDGSSAFYSKKGETKRLGGFFNENLVTGEFHFDSQDFLCSNEDSKETDKSLKNIEEMQIAIEYIIKNCMQQWQIKKVVIGASGGIDSALSAVLFARVLGSENVFLINMPSKFNSELTKKAAYILAENLNCPYTSVSIESSIEITKQQLINLKFKNSSVIPNLTGLVLENIQARDRGGRILSAISATLGAVFSCNANKVELTVGYSTLYGDQAGFLCPLADLWKHDVYDLAQHYNENVYQKEIIPKETLEVVPSAELSENHNVLENKGDPIQYHYHDYLFRSWVEHWDRKTPEDCLQAYFDGTLDKLIGCESGLSLRLFPSAKSFIEDLERWWLCYRGMGAFKRVQAPPIVAVTRRAFGFDHREHIGNPLFTSSYINLKNKILNNNV</sequence>
<dbReference type="EC" id="6.3.5.1" evidence="7"/>
<evidence type="ECO:0000256" key="3">
    <source>
        <dbReference type="ARBA" id="ARBA00022598"/>
    </source>
</evidence>
<keyword evidence="6 7" id="KW-0520">NAD</keyword>
<comment type="catalytic activity">
    <reaction evidence="7">
        <text>deamido-NAD(+) + L-glutamine + ATP + H2O = L-glutamate + AMP + diphosphate + NAD(+) + H(+)</text>
        <dbReference type="Rhea" id="RHEA:24384"/>
        <dbReference type="ChEBI" id="CHEBI:15377"/>
        <dbReference type="ChEBI" id="CHEBI:15378"/>
        <dbReference type="ChEBI" id="CHEBI:29985"/>
        <dbReference type="ChEBI" id="CHEBI:30616"/>
        <dbReference type="ChEBI" id="CHEBI:33019"/>
        <dbReference type="ChEBI" id="CHEBI:57540"/>
        <dbReference type="ChEBI" id="CHEBI:58359"/>
        <dbReference type="ChEBI" id="CHEBI:58437"/>
        <dbReference type="ChEBI" id="CHEBI:456215"/>
        <dbReference type="EC" id="6.3.5.1"/>
    </reaction>
</comment>
<dbReference type="UniPathway" id="UPA00253">
    <property type="reaction ID" value="UER00334"/>
</dbReference>